<dbReference type="InterPro" id="IPR011263">
    <property type="entry name" value="DNA-dir_RNA_pol_RpoA/D/Rpb3"/>
</dbReference>
<protein>
    <recommendedName>
        <fullName evidence="4">DNA-directed RNA polymerase subunit Rpo3</fullName>
        <ecNumber evidence="4">2.7.7.6</ecNumber>
    </recommendedName>
    <alternativeName>
        <fullName evidence="4">DNA-directed RNA polymerase subunit D</fullName>
    </alternativeName>
</protein>
<comment type="catalytic activity">
    <reaction evidence="4">
        <text>RNA(n) + a ribonucleoside 5'-triphosphate = RNA(n+1) + diphosphate</text>
        <dbReference type="Rhea" id="RHEA:21248"/>
        <dbReference type="Rhea" id="RHEA-COMP:14527"/>
        <dbReference type="Rhea" id="RHEA-COMP:17342"/>
        <dbReference type="ChEBI" id="CHEBI:33019"/>
        <dbReference type="ChEBI" id="CHEBI:61557"/>
        <dbReference type="ChEBI" id="CHEBI:140395"/>
        <dbReference type="EC" id="2.7.7.6"/>
    </reaction>
</comment>
<evidence type="ECO:0000256" key="1">
    <source>
        <dbReference type="ARBA" id="ARBA00022478"/>
    </source>
</evidence>
<evidence type="ECO:0000256" key="4">
    <source>
        <dbReference type="HAMAP-Rule" id="MF_00320"/>
    </source>
</evidence>
<keyword evidence="4" id="KW-0003">3Fe-4S</keyword>
<dbReference type="SUPFAM" id="SSF56553">
    <property type="entry name" value="Insert subdomain of RNA polymerase alpha subunit"/>
    <property type="match status" value="1"/>
</dbReference>
<dbReference type="GO" id="GO:0003677">
    <property type="term" value="F:DNA binding"/>
    <property type="evidence" value="ECO:0007669"/>
    <property type="project" value="UniProtKB-UniRule"/>
</dbReference>
<dbReference type="HAMAP" id="MF_00320">
    <property type="entry name" value="RNApol_arch_Rpo3"/>
    <property type="match status" value="1"/>
</dbReference>
<comment type="similarity">
    <text evidence="3 4">Belongs to the archaeal Rpo3/eukaryotic RPB3 RNA polymerase subunit family.</text>
</comment>
<dbReference type="GO" id="GO:0046983">
    <property type="term" value="F:protein dimerization activity"/>
    <property type="evidence" value="ECO:0007669"/>
    <property type="project" value="InterPro"/>
</dbReference>
<dbReference type="GO" id="GO:0006351">
    <property type="term" value="P:DNA-templated transcription"/>
    <property type="evidence" value="ECO:0007669"/>
    <property type="project" value="UniProtKB-UniRule"/>
</dbReference>
<feature type="binding site" evidence="4">
    <location>
        <position position="194"/>
    </location>
    <ligand>
        <name>[3Fe-4S] cluster</name>
        <dbReference type="ChEBI" id="CHEBI:21137"/>
    </ligand>
</feature>
<dbReference type="Gene3D" id="3.30.70.3110">
    <property type="match status" value="1"/>
</dbReference>
<evidence type="ECO:0000313" key="6">
    <source>
        <dbReference type="EMBL" id="RLG70191.1"/>
    </source>
</evidence>
<dbReference type="EC" id="2.7.7.6" evidence="4"/>
<feature type="binding site" evidence="4">
    <location>
        <position position="191"/>
    </location>
    <ligand>
        <name>[3Fe-4S] cluster</name>
        <dbReference type="ChEBI" id="CHEBI:21137"/>
    </ligand>
</feature>
<comment type="subunit">
    <text evidence="4">Part of the RNA polymerase complex.</text>
</comment>
<dbReference type="InterPro" id="IPR022842">
    <property type="entry name" value="RNAP_Rpo3/Rpb3/RPAC1"/>
</dbReference>
<dbReference type="GO" id="GO:0051538">
    <property type="term" value="F:3 iron, 4 sulfur cluster binding"/>
    <property type="evidence" value="ECO:0007669"/>
    <property type="project" value="UniProtKB-KW"/>
</dbReference>
<evidence type="ECO:0000256" key="3">
    <source>
        <dbReference type="ARBA" id="ARBA00025804"/>
    </source>
</evidence>
<dbReference type="Gene3D" id="2.170.120.12">
    <property type="entry name" value="DNA-directed RNA polymerase, insert domain"/>
    <property type="match status" value="1"/>
</dbReference>
<dbReference type="GO" id="GO:0005737">
    <property type="term" value="C:cytoplasm"/>
    <property type="evidence" value="ECO:0007669"/>
    <property type="project" value="UniProtKB-SubCell"/>
</dbReference>
<comment type="caution">
    <text evidence="6">The sequence shown here is derived from an EMBL/GenBank/DDBJ whole genome shotgun (WGS) entry which is preliminary data.</text>
</comment>
<comment type="cofactor">
    <cofactor evidence="4">
        <name>[3Fe-4S] cluster</name>
        <dbReference type="ChEBI" id="CHEBI:21137"/>
    </cofactor>
    <text evidence="4">Binds 1 [3Fe-4S] cluster.</text>
</comment>
<gene>
    <name evidence="4" type="primary">rpo3</name>
    <name evidence="4" type="synonym">rpoD</name>
    <name evidence="6" type="ORF">DRO07_00790</name>
</gene>
<keyword evidence="2 4" id="KW-0804">Transcription</keyword>
<dbReference type="GO" id="GO:0003899">
    <property type="term" value="F:DNA-directed RNA polymerase activity"/>
    <property type="evidence" value="ECO:0007669"/>
    <property type="project" value="UniProtKB-UniRule"/>
</dbReference>
<dbReference type="PANTHER" id="PTHR11800">
    <property type="entry name" value="DNA-DIRECTED RNA POLYMERASE"/>
    <property type="match status" value="1"/>
</dbReference>
<evidence type="ECO:0000313" key="7">
    <source>
        <dbReference type="Proteomes" id="UP000277633"/>
    </source>
</evidence>
<dbReference type="Pfam" id="PF01193">
    <property type="entry name" value="RNA_pol_L"/>
    <property type="match status" value="1"/>
</dbReference>
<keyword evidence="4" id="KW-0479">Metal-binding</keyword>
<feature type="domain" description="DNA-directed RNA polymerase RpoA/D/Rpb3-type" evidence="5">
    <location>
        <begin position="12"/>
        <end position="244"/>
    </location>
</feature>
<dbReference type="SMART" id="SM00662">
    <property type="entry name" value="RPOLD"/>
    <property type="match status" value="1"/>
</dbReference>
<keyword evidence="4 6" id="KW-0808">Transferase</keyword>
<keyword evidence="4 6" id="KW-0548">Nucleotidyltransferase</keyword>
<dbReference type="InterPro" id="IPR050518">
    <property type="entry name" value="Rpo3/RPB3_RNA_Pol_subunit"/>
</dbReference>
<dbReference type="EMBL" id="QMWO01000016">
    <property type="protein sequence ID" value="RLG70191.1"/>
    <property type="molecule type" value="Genomic_DNA"/>
</dbReference>
<dbReference type="GO" id="GO:0046872">
    <property type="term" value="F:metal ion binding"/>
    <property type="evidence" value="ECO:0007669"/>
    <property type="project" value="UniProtKB-KW"/>
</dbReference>
<dbReference type="InterPro" id="IPR011262">
    <property type="entry name" value="DNA-dir_RNA_pol_insert"/>
</dbReference>
<comment type="subcellular location">
    <subcellularLocation>
        <location evidence="4">Cytoplasm</location>
    </subcellularLocation>
</comment>
<reference evidence="6 7" key="1">
    <citation type="submission" date="2018-06" db="EMBL/GenBank/DDBJ databases">
        <title>Extensive metabolic versatility and redundancy in microbially diverse, dynamic hydrothermal sediments.</title>
        <authorList>
            <person name="Dombrowski N."/>
            <person name="Teske A."/>
            <person name="Baker B.J."/>
        </authorList>
    </citation>
    <scope>NUCLEOTIDE SEQUENCE [LARGE SCALE GENOMIC DNA]</scope>
    <source>
        <strain evidence="6">B9_G13</strain>
    </source>
</reference>
<evidence type="ECO:0000256" key="2">
    <source>
        <dbReference type="ARBA" id="ARBA00023163"/>
    </source>
</evidence>
<dbReference type="InterPro" id="IPR036603">
    <property type="entry name" value="RBP11-like"/>
</dbReference>
<organism evidence="6 7">
    <name type="scientific">Candidatus Iainarchaeum sp</name>
    <dbReference type="NCBI Taxonomy" id="3101447"/>
    <lineage>
        <taxon>Archaea</taxon>
        <taxon>Candidatus Iainarchaeota</taxon>
        <taxon>Candidatus Iainarchaeia</taxon>
        <taxon>Candidatus Iainarchaeales</taxon>
        <taxon>Candidatus Iainarchaeaceae</taxon>
        <taxon>Candidatus Iainarchaeum</taxon>
    </lineage>
</organism>
<keyword evidence="4" id="KW-0411">Iron-sulfur</keyword>
<keyword evidence="1 4" id="KW-0240">DNA-directed RNA polymerase</keyword>
<dbReference type="Pfam" id="PF01000">
    <property type="entry name" value="RNA_pol_A_bac"/>
    <property type="match status" value="1"/>
</dbReference>
<comment type="function">
    <text evidence="4">DNA-dependent RNA polymerase (RNAP) catalyzes the transcription of DNA into RNA using the four ribonucleoside triphosphates as substrates.</text>
</comment>
<name>A0A497JJP1_9ARCH</name>
<feature type="binding site" evidence="4">
    <location>
        <position position="188"/>
    </location>
    <ligand>
        <name>[3Fe-4S] cluster</name>
        <dbReference type="ChEBI" id="CHEBI:21137"/>
    </ligand>
</feature>
<dbReference type="GO" id="GO:0000428">
    <property type="term" value="C:DNA-directed RNA polymerase complex"/>
    <property type="evidence" value="ECO:0007669"/>
    <property type="project" value="UniProtKB-KW"/>
</dbReference>
<dbReference type="AlphaFoldDB" id="A0A497JJP1"/>
<dbReference type="PANTHER" id="PTHR11800:SF2">
    <property type="entry name" value="DNA-DIRECTED RNA POLYMERASE II SUBUNIT RPB3"/>
    <property type="match status" value="1"/>
</dbReference>
<accession>A0A497JJP1</accession>
<dbReference type="NCBIfam" id="NF001988">
    <property type="entry name" value="PRK00783.1"/>
    <property type="match status" value="1"/>
</dbReference>
<dbReference type="Gene3D" id="3.30.1360.10">
    <property type="entry name" value="RNA polymerase, RBP11-like subunit"/>
    <property type="match status" value="1"/>
</dbReference>
<dbReference type="InterPro" id="IPR036643">
    <property type="entry name" value="RNApol_insert_sf"/>
</dbReference>
<dbReference type="Proteomes" id="UP000277633">
    <property type="component" value="Unassembled WGS sequence"/>
</dbReference>
<keyword evidence="4" id="KW-0963">Cytoplasm</keyword>
<evidence type="ECO:0000259" key="5">
    <source>
        <dbReference type="SMART" id="SM00662"/>
    </source>
</evidence>
<proteinExistence type="inferred from homology"/>
<dbReference type="SUPFAM" id="SSF55257">
    <property type="entry name" value="RBP11-like subunits of RNA polymerase"/>
    <property type="match status" value="1"/>
</dbReference>
<sequence>MNIKKVFEEGNEVKLLITGTNIALINAIRRTAMSEVPVLAIEDLAIHRNDSVLFDEYIGARLGLLPLKTDLKTYKLGDKVKLILKEKGPKMVLSSDIKCSDPSVEVVNKEVPIVKLRDNEEIFIEMQAEANIGKEHVKWQPALVAYNEMPKLEGKVSEREAKEVIKSCPKKILEFKAGKIIIEKPYECDLCGYCEIASKGKLKLVPSNNSFIFTIETYGGLTNQEILEKSVEVLEAKCKEFESEIKGKIK</sequence>
<keyword evidence="4" id="KW-0408">Iron</keyword>